<gene>
    <name evidence="1" type="ORF">TIN2_95</name>
</gene>
<keyword evidence="2" id="KW-1185">Reference proteome</keyword>
<proteinExistence type="predicted"/>
<name>A0A0K0N523_9CAUD</name>
<reference evidence="1 2" key="1">
    <citation type="journal article" date="2015" name="Appl. Environ. Microbiol.">
        <title>Three of a Kind: Genetically Similar Tsukamurella Phages TIN2, TIN3, and TIN4.</title>
        <authorList>
            <person name="Dyson Z.A."/>
            <person name="Tucci J."/>
            <person name="Seviour R.J."/>
            <person name="Petrovski S."/>
        </authorList>
    </citation>
    <scope>NUCLEOTIDE SEQUENCE [LARGE SCALE GENOMIC DNA]</scope>
</reference>
<dbReference type="EMBL" id="KR011062">
    <property type="protein sequence ID" value="AKJ71785.1"/>
    <property type="molecule type" value="Genomic_DNA"/>
</dbReference>
<dbReference type="KEGG" id="vg:26631056"/>
<evidence type="ECO:0000313" key="2">
    <source>
        <dbReference type="Proteomes" id="UP000203853"/>
    </source>
</evidence>
<dbReference type="OrthoDB" id="37265at10239"/>
<evidence type="ECO:0000313" key="1">
    <source>
        <dbReference type="EMBL" id="AKJ71785.1"/>
    </source>
</evidence>
<organism evidence="1 2">
    <name type="scientific">Tsukamurella phage TIN2</name>
    <dbReference type="NCBI Taxonomy" id="1636545"/>
    <lineage>
        <taxon>Viruses</taxon>
        <taxon>Duplodnaviria</taxon>
        <taxon>Heunggongvirae</taxon>
        <taxon>Uroviricota</taxon>
        <taxon>Caudoviricetes</taxon>
        <taxon>Tinduovirus</taxon>
        <taxon>Tinduovirus TIN2</taxon>
    </lineage>
</organism>
<dbReference type="Proteomes" id="UP000203853">
    <property type="component" value="Segment"/>
</dbReference>
<sequence>MMSETYEGNVDATARGTWYAIRDNLTTEQRGSVEEMARQNMIALGYGPDEVTDENDLVRIENLMRAIVATANR</sequence>
<protein>
    <submittedName>
        <fullName evidence="1">Uncharacterized protein</fullName>
    </submittedName>
</protein>
<dbReference type="RefSeq" id="YP_009204530.1">
    <property type="nucleotide sequence ID" value="NC_028865.1"/>
</dbReference>
<dbReference type="GeneID" id="26631056"/>
<accession>A0A0K0N523</accession>